<keyword evidence="6" id="KW-0067">ATP-binding</keyword>
<keyword evidence="13" id="KW-1185">Reference proteome</keyword>
<name>A0AAV2S7I6_MEGNR</name>
<evidence type="ECO:0000256" key="11">
    <source>
        <dbReference type="RuleBase" id="RU000487"/>
    </source>
</evidence>
<evidence type="ECO:0000256" key="4">
    <source>
        <dbReference type="ARBA" id="ARBA00022741"/>
    </source>
</evidence>
<evidence type="ECO:0000256" key="3">
    <source>
        <dbReference type="ARBA" id="ARBA00022490"/>
    </source>
</evidence>
<keyword evidence="7" id="KW-0007">Acetylation</keyword>
<evidence type="ECO:0000256" key="7">
    <source>
        <dbReference type="ARBA" id="ARBA00022990"/>
    </source>
</evidence>
<dbReference type="GO" id="GO:0005856">
    <property type="term" value="C:cytoskeleton"/>
    <property type="evidence" value="ECO:0007669"/>
    <property type="project" value="UniProtKB-SubCell"/>
</dbReference>
<dbReference type="PANTHER" id="PTHR11937">
    <property type="entry name" value="ACTIN"/>
    <property type="match status" value="1"/>
</dbReference>
<dbReference type="Pfam" id="PF00022">
    <property type="entry name" value="Actin"/>
    <property type="match status" value="1"/>
</dbReference>
<comment type="similarity">
    <text evidence="2 11">Belongs to the actin family.</text>
</comment>
<comment type="catalytic activity">
    <reaction evidence="10">
        <text>ATP + H2O = ADP + phosphate + H(+)</text>
        <dbReference type="Rhea" id="RHEA:13065"/>
        <dbReference type="ChEBI" id="CHEBI:15377"/>
        <dbReference type="ChEBI" id="CHEBI:15378"/>
        <dbReference type="ChEBI" id="CHEBI:30616"/>
        <dbReference type="ChEBI" id="CHEBI:43474"/>
        <dbReference type="ChEBI" id="CHEBI:456216"/>
    </reaction>
</comment>
<sequence length="376" mass="41875">MCDEEECALVVDNGSGLVKAGFAGDDAPRAVFPSIVGRPRYQGVMVGMGQKDAYVGDEAQSKRGIMTLKYPIEHGIITNWDDMEKIWNHTFYNELRIAPEESPTLLTEAPLNPKANREKMTQMMFETFNVPAMFVSIQAVLSLYASGRTTGLVQDSGDGVTHVVPVYEGYCLPHAIMRLDLAGRDLTKYLMKIMTERGYSFTTTPETEIVRDIKEKLCYIALDFESEMNTAAASSSIDKSYELPDGQVITIGNERFRCAEALFQPSFLGMESMGVHETAYTSIMKCDIDIRKDLFANIVMSGGTTMYPGIADRMQKEITSLAPSTLKIKIIAPPERKYSVWIGGSILSSLSTFQTMWITKDEYEESGPGIVHRKCF</sequence>
<dbReference type="PROSITE" id="PS00406">
    <property type="entry name" value="ACTINS_1"/>
    <property type="match status" value="1"/>
</dbReference>
<dbReference type="CDD" id="cd10224">
    <property type="entry name" value="ASKHA_NBD_actin"/>
    <property type="match status" value="1"/>
</dbReference>
<keyword evidence="8" id="KW-0558">Oxidation</keyword>
<evidence type="ECO:0000256" key="9">
    <source>
        <dbReference type="ARBA" id="ARBA00023212"/>
    </source>
</evidence>
<accession>A0AAV2S7I6</accession>
<dbReference type="Gene3D" id="3.90.640.10">
    <property type="entry name" value="Actin, Chain A, domain 4"/>
    <property type="match status" value="1"/>
</dbReference>
<comment type="subcellular location">
    <subcellularLocation>
        <location evidence="1">Cytoplasm</location>
        <location evidence="1">Cytoskeleton</location>
    </subcellularLocation>
</comment>
<dbReference type="FunFam" id="3.30.420.40:FF:000291">
    <property type="entry name" value="Actin, alpha skeletal muscle"/>
    <property type="match status" value="1"/>
</dbReference>
<dbReference type="GO" id="GO:0005524">
    <property type="term" value="F:ATP binding"/>
    <property type="evidence" value="ECO:0007669"/>
    <property type="project" value="UniProtKB-KW"/>
</dbReference>
<dbReference type="InterPro" id="IPR043129">
    <property type="entry name" value="ATPase_NBD"/>
</dbReference>
<dbReference type="PRINTS" id="PR00190">
    <property type="entry name" value="ACTIN"/>
</dbReference>
<dbReference type="GO" id="GO:0016787">
    <property type="term" value="F:hydrolase activity"/>
    <property type="evidence" value="ECO:0007669"/>
    <property type="project" value="UniProtKB-KW"/>
</dbReference>
<evidence type="ECO:0000256" key="2">
    <source>
        <dbReference type="ARBA" id="ARBA00006752"/>
    </source>
</evidence>
<evidence type="ECO:0000313" key="12">
    <source>
        <dbReference type="EMBL" id="CAL4165501.1"/>
    </source>
</evidence>
<keyword evidence="4" id="KW-0547">Nucleotide-binding</keyword>
<evidence type="ECO:0000256" key="8">
    <source>
        <dbReference type="ARBA" id="ARBA00023097"/>
    </source>
</evidence>
<evidence type="ECO:0000256" key="5">
    <source>
        <dbReference type="ARBA" id="ARBA00022801"/>
    </source>
</evidence>
<evidence type="ECO:0000256" key="1">
    <source>
        <dbReference type="ARBA" id="ARBA00004245"/>
    </source>
</evidence>
<gene>
    <name evidence="12" type="ORF">MNOR_LOCUS33263</name>
</gene>
<reference evidence="12 13" key="1">
    <citation type="submission" date="2024-05" db="EMBL/GenBank/DDBJ databases">
        <authorList>
            <person name="Wallberg A."/>
        </authorList>
    </citation>
    <scope>NUCLEOTIDE SEQUENCE [LARGE SCALE GENOMIC DNA]</scope>
</reference>
<dbReference type="SMART" id="SM00268">
    <property type="entry name" value="ACTIN"/>
    <property type="match status" value="1"/>
</dbReference>
<protein>
    <recommendedName>
        <fullName evidence="14">Actin</fullName>
    </recommendedName>
</protein>
<evidence type="ECO:0000313" key="13">
    <source>
        <dbReference type="Proteomes" id="UP001497623"/>
    </source>
</evidence>
<keyword evidence="9" id="KW-0206">Cytoskeleton</keyword>
<proteinExistence type="inferred from homology"/>
<dbReference type="FunFam" id="3.30.420.40:FF:000058">
    <property type="entry name" value="Putative actin-related protein 5"/>
    <property type="match status" value="1"/>
</dbReference>
<dbReference type="SUPFAM" id="SSF53067">
    <property type="entry name" value="Actin-like ATPase domain"/>
    <property type="match status" value="2"/>
</dbReference>
<dbReference type="FunFam" id="3.90.640.10:FF:000047">
    <property type="entry name" value="Actin, alpha skeletal muscle"/>
    <property type="match status" value="1"/>
</dbReference>
<comment type="caution">
    <text evidence="12">The sequence shown here is derived from an EMBL/GenBank/DDBJ whole genome shotgun (WGS) entry which is preliminary data.</text>
</comment>
<dbReference type="PROSITE" id="PS00432">
    <property type="entry name" value="ACTINS_2"/>
    <property type="match status" value="1"/>
</dbReference>
<dbReference type="InterPro" id="IPR004001">
    <property type="entry name" value="Actin_CS"/>
</dbReference>
<dbReference type="FunFam" id="3.30.420.40:FF:000131">
    <property type="entry name" value="Actin, alpha skeletal muscle"/>
    <property type="match status" value="1"/>
</dbReference>
<evidence type="ECO:0000256" key="10">
    <source>
        <dbReference type="ARBA" id="ARBA00049360"/>
    </source>
</evidence>
<dbReference type="InterPro" id="IPR020902">
    <property type="entry name" value="Actin/actin-like_CS"/>
</dbReference>
<organism evidence="12 13">
    <name type="scientific">Meganyctiphanes norvegica</name>
    <name type="common">Northern krill</name>
    <name type="synonym">Thysanopoda norvegica</name>
    <dbReference type="NCBI Taxonomy" id="48144"/>
    <lineage>
        <taxon>Eukaryota</taxon>
        <taxon>Metazoa</taxon>
        <taxon>Ecdysozoa</taxon>
        <taxon>Arthropoda</taxon>
        <taxon>Crustacea</taxon>
        <taxon>Multicrustacea</taxon>
        <taxon>Malacostraca</taxon>
        <taxon>Eumalacostraca</taxon>
        <taxon>Eucarida</taxon>
        <taxon>Euphausiacea</taxon>
        <taxon>Euphausiidae</taxon>
        <taxon>Meganyctiphanes</taxon>
    </lineage>
</organism>
<evidence type="ECO:0008006" key="14">
    <source>
        <dbReference type="Google" id="ProtNLM"/>
    </source>
</evidence>
<keyword evidence="5" id="KW-0378">Hydrolase</keyword>
<dbReference type="Proteomes" id="UP001497623">
    <property type="component" value="Unassembled WGS sequence"/>
</dbReference>
<evidence type="ECO:0000256" key="6">
    <source>
        <dbReference type="ARBA" id="ARBA00022840"/>
    </source>
</evidence>
<dbReference type="PROSITE" id="PS01132">
    <property type="entry name" value="ACTINS_ACT_LIKE"/>
    <property type="match status" value="1"/>
</dbReference>
<dbReference type="Gene3D" id="3.30.420.40">
    <property type="match status" value="2"/>
</dbReference>
<dbReference type="EMBL" id="CAXKWB010047528">
    <property type="protein sequence ID" value="CAL4165501.1"/>
    <property type="molecule type" value="Genomic_DNA"/>
</dbReference>
<keyword evidence="3" id="KW-0963">Cytoplasm</keyword>
<dbReference type="InterPro" id="IPR004000">
    <property type="entry name" value="Actin"/>
</dbReference>
<dbReference type="AlphaFoldDB" id="A0AAV2S7I6"/>
<dbReference type="GO" id="GO:0048646">
    <property type="term" value="P:anatomical structure formation involved in morphogenesis"/>
    <property type="evidence" value="ECO:0007669"/>
    <property type="project" value="UniProtKB-ARBA"/>
</dbReference>
<dbReference type="GO" id="GO:0048468">
    <property type="term" value="P:cell development"/>
    <property type="evidence" value="ECO:0007669"/>
    <property type="project" value="UniProtKB-ARBA"/>
</dbReference>